<dbReference type="InterPro" id="IPR005650">
    <property type="entry name" value="BlaI_family"/>
</dbReference>
<evidence type="ECO:0000256" key="2">
    <source>
        <dbReference type="ARBA" id="ARBA00023015"/>
    </source>
</evidence>
<proteinExistence type="inferred from homology"/>
<organism evidence="5 6">
    <name type="scientific">Gemmatimonas aurantiaca</name>
    <dbReference type="NCBI Taxonomy" id="173480"/>
    <lineage>
        <taxon>Bacteria</taxon>
        <taxon>Pseudomonadati</taxon>
        <taxon>Gemmatimonadota</taxon>
        <taxon>Gemmatimonadia</taxon>
        <taxon>Gemmatimonadales</taxon>
        <taxon>Gemmatimonadaceae</taxon>
        <taxon>Gemmatimonas</taxon>
    </lineage>
</organism>
<dbReference type="OMA" id="WSHTEIT"/>
<gene>
    <name evidence="5" type="ORF">DGD08_05315</name>
</gene>
<name>A0A3D4V7J7_9BACT</name>
<dbReference type="Pfam" id="PF03965">
    <property type="entry name" value="Penicillinase_R"/>
    <property type="match status" value="1"/>
</dbReference>
<dbReference type="InterPro" id="IPR036390">
    <property type="entry name" value="WH_DNA-bd_sf"/>
</dbReference>
<comment type="caution">
    <text evidence="5">The sequence shown here is derived from an EMBL/GenBank/DDBJ whole genome shotgun (WGS) entry which is preliminary data.</text>
</comment>
<evidence type="ECO:0000256" key="3">
    <source>
        <dbReference type="ARBA" id="ARBA00023125"/>
    </source>
</evidence>
<keyword evidence="2" id="KW-0805">Transcription regulation</keyword>
<evidence type="ECO:0000256" key="1">
    <source>
        <dbReference type="ARBA" id="ARBA00011046"/>
    </source>
</evidence>
<reference evidence="5 6" key="1">
    <citation type="journal article" date="2018" name="Nat. Biotechnol.">
        <title>A standardized bacterial taxonomy based on genome phylogeny substantially revises the tree of life.</title>
        <authorList>
            <person name="Parks D.H."/>
            <person name="Chuvochina M."/>
            <person name="Waite D.W."/>
            <person name="Rinke C."/>
            <person name="Skarshewski A."/>
            <person name="Chaumeil P.A."/>
            <person name="Hugenholtz P."/>
        </authorList>
    </citation>
    <scope>NUCLEOTIDE SEQUENCE [LARGE SCALE GENOMIC DNA]</scope>
    <source>
        <strain evidence="5">UBA8844</strain>
    </source>
</reference>
<evidence type="ECO:0000313" key="5">
    <source>
        <dbReference type="EMBL" id="HCT56618.1"/>
    </source>
</evidence>
<evidence type="ECO:0000256" key="4">
    <source>
        <dbReference type="ARBA" id="ARBA00023163"/>
    </source>
</evidence>
<accession>A0A3D4V7J7</accession>
<dbReference type="Proteomes" id="UP000264071">
    <property type="component" value="Unassembled WGS sequence"/>
</dbReference>
<dbReference type="GO" id="GO:0003677">
    <property type="term" value="F:DNA binding"/>
    <property type="evidence" value="ECO:0007669"/>
    <property type="project" value="UniProtKB-KW"/>
</dbReference>
<dbReference type="Gene3D" id="1.10.4040.10">
    <property type="entry name" value="Penicillinase repressor domain"/>
    <property type="match status" value="1"/>
</dbReference>
<sequence length="129" mass="14422">MSEQHSFTALQLAILRVLWERGEATVVEIWEALHEERGLAQTTLATMLSRLEKRGAVSHRTSARQFVYRAVVSEDAARHSMVSELTTRLFEGDVPSLVSHLLTAQDISPGDRERIRAMLDAAAPKPESQ</sequence>
<keyword evidence="4" id="KW-0804">Transcription</keyword>
<dbReference type="EMBL" id="DPIY01000006">
    <property type="protein sequence ID" value="HCT56618.1"/>
    <property type="molecule type" value="Genomic_DNA"/>
</dbReference>
<keyword evidence="3" id="KW-0238">DNA-binding</keyword>
<dbReference type="AlphaFoldDB" id="A0A3D4V7J7"/>
<evidence type="ECO:0000313" key="6">
    <source>
        <dbReference type="Proteomes" id="UP000264071"/>
    </source>
</evidence>
<dbReference type="PIRSF" id="PIRSF019455">
    <property type="entry name" value="CopR_AtkY"/>
    <property type="match status" value="1"/>
</dbReference>
<dbReference type="SUPFAM" id="SSF46785">
    <property type="entry name" value="Winged helix' DNA-binding domain"/>
    <property type="match status" value="1"/>
</dbReference>
<dbReference type="InterPro" id="IPR036388">
    <property type="entry name" value="WH-like_DNA-bd_sf"/>
</dbReference>
<protein>
    <submittedName>
        <fullName evidence="5">BlaI/MecI/CopY family transcriptional regulator</fullName>
    </submittedName>
</protein>
<dbReference type="GO" id="GO:0045892">
    <property type="term" value="P:negative regulation of DNA-templated transcription"/>
    <property type="evidence" value="ECO:0007669"/>
    <property type="project" value="InterPro"/>
</dbReference>
<comment type="similarity">
    <text evidence="1">Belongs to the BlaI transcriptional regulatory family.</text>
</comment>
<dbReference type="Gene3D" id="1.10.10.10">
    <property type="entry name" value="Winged helix-like DNA-binding domain superfamily/Winged helix DNA-binding domain"/>
    <property type="match status" value="1"/>
</dbReference>